<comment type="similarity">
    <text evidence="7">Belongs to the binding-protein-dependent transport system permease family.</text>
</comment>
<feature type="domain" description="ABC transmembrane type-1" evidence="8">
    <location>
        <begin position="36"/>
        <end position="256"/>
    </location>
</feature>
<keyword evidence="2 7" id="KW-0813">Transport</keyword>
<feature type="transmembrane region" description="Helical" evidence="7">
    <location>
        <begin position="40"/>
        <end position="61"/>
    </location>
</feature>
<evidence type="ECO:0000256" key="6">
    <source>
        <dbReference type="ARBA" id="ARBA00023136"/>
    </source>
</evidence>
<dbReference type="SUPFAM" id="SSF161098">
    <property type="entry name" value="MetI-like"/>
    <property type="match status" value="1"/>
</dbReference>
<feature type="transmembrane region" description="Helical" evidence="7">
    <location>
        <begin position="169"/>
        <end position="191"/>
    </location>
</feature>
<proteinExistence type="inferred from homology"/>
<evidence type="ECO:0000313" key="9">
    <source>
        <dbReference type="EMBL" id="GBG08074.1"/>
    </source>
</evidence>
<dbReference type="CDD" id="cd06261">
    <property type="entry name" value="TM_PBP2"/>
    <property type="match status" value="1"/>
</dbReference>
<evidence type="ECO:0000259" key="8">
    <source>
        <dbReference type="PROSITE" id="PS50928"/>
    </source>
</evidence>
<evidence type="ECO:0000256" key="3">
    <source>
        <dbReference type="ARBA" id="ARBA00022475"/>
    </source>
</evidence>
<keyword evidence="4 7" id="KW-0812">Transmembrane</keyword>
<keyword evidence="5 7" id="KW-1133">Transmembrane helix</keyword>
<dbReference type="PANTHER" id="PTHR43227:SF11">
    <property type="entry name" value="BLL4140 PROTEIN"/>
    <property type="match status" value="1"/>
</dbReference>
<comment type="caution">
    <text evidence="9">The sequence shown here is derived from an EMBL/GenBank/DDBJ whole genome shotgun (WGS) entry which is preliminary data.</text>
</comment>
<comment type="subcellular location">
    <subcellularLocation>
        <location evidence="1 7">Cell membrane</location>
        <topology evidence="1 7">Multi-pass membrane protein</topology>
    </subcellularLocation>
</comment>
<dbReference type="GO" id="GO:0055085">
    <property type="term" value="P:transmembrane transport"/>
    <property type="evidence" value="ECO:0007669"/>
    <property type="project" value="InterPro"/>
</dbReference>
<evidence type="ECO:0000256" key="2">
    <source>
        <dbReference type="ARBA" id="ARBA00022448"/>
    </source>
</evidence>
<dbReference type="PROSITE" id="PS50928">
    <property type="entry name" value="ABC_TM1"/>
    <property type="match status" value="1"/>
</dbReference>
<dbReference type="Pfam" id="PF00528">
    <property type="entry name" value="BPD_transp_1"/>
    <property type="match status" value="1"/>
</dbReference>
<evidence type="ECO:0000256" key="1">
    <source>
        <dbReference type="ARBA" id="ARBA00004651"/>
    </source>
</evidence>
<dbReference type="EMBL" id="BDQX01000133">
    <property type="protein sequence ID" value="GBG08074.1"/>
    <property type="molecule type" value="Genomic_DNA"/>
</dbReference>
<feature type="transmembrane region" description="Helical" evidence="7">
    <location>
        <begin position="122"/>
        <end position="148"/>
    </location>
</feature>
<feature type="transmembrane region" description="Helical" evidence="7">
    <location>
        <begin position="73"/>
        <end position="94"/>
    </location>
</feature>
<dbReference type="InterPro" id="IPR035906">
    <property type="entry name" value="MetI-like_sf"/>
</dbReference>
<dbReference type="InterPro" id="IPR050809">
    <property type="entry name" value="UgpAE/MalFG_permease"/>
</dbReference>
<evidence type="ECO:0000313" key="10">
    <source>
        <dbReference type="Proteomes" id="UP000245202"/>
    </source>
</evidence>
<dbReference type="PANTHER" id="PTHR43227">
    <property type="entry name" value="BLL4140 PROTEIN"/>
    <property type="match status" value="1"/>
</dbReference>
<evidence type="ECO:0000256" key="7">
    <source>
        <dbReference type="RuleBase" id="RU363032"/>
    </source>
</evidence>
<feature type="transmembrane region" description="Helical" evidence="7">
    <location>
        <begin position="237"/>
        <end position="259"/>
    </location>
</feature>
<organism evidence="9 10">
    <name type="scientific">Paenibacillus agaridevorans</name>
    <dbReference type="NCBI Taxonomy" id="171404"/>
    <lineage>
        <taxon>Bacteria</taxon>
        <taxon>Bacillati</taxon>
        <taxon>Bacillota</taxon>
        <taxon>Bacilli</taxon>
        <taxon>Bacillales</taxon>
        <taxon>Paenibacillaceae</taxon>
        <taxon>Paenibacillus</taxon>
    </lineage>
</organism>
<dbReference type="InterPro" id="IPR000515">
    <property type="entry name" value="MetI-like"/>
</dbReference>
<keyword evidence="10" id="KW-1185">Reference proteome</keyword>
<evidence type="ECO:0000256" key="4">
    <source>
        <dbReference type="ARBA" id="ARBA00022692"/>
    </source>
</evidence>
<accession>A0A2R5EXJ4</accession>
<protein>
    <submittedName>
        <fullName evidence="9">Sugar ABC transporter permease</fullName>
    </submittedName>
</protein>
<keyword evidence="6 7" id="KW-0472">Membrane</keyword>
<name>A0A2R5EXJ4_9BACL</name>
<reference evidence="9 10" key="1">
    <citation type="submission" date="2017-08" db="EMBL/GenBank/DDBJ databases">
        <title>Substantial Increase in Enzyme Production by Combined Drug-Resistance Mutations in Paenibacillus agaridevorans.</title>
        <authorList>
            <person name="Tanaka Y."/>
            <person name="Funane K."/>
            <person name="Hosaka T."/>
            <person name="Shiwa Y."/>
            <person name="Fujita N."/>
            <person name="Miyazaki T."/>
            <person name="Yoshikawa H."/>
            <person name="Murakami K."/>
            <person name="Kasahara K."/>
            <person name="Inaoka T."/>
            <person name="Hiraga Y."/>
            <person name="Ochi K."/>
        </authorList>
    </citation>
    <scope>NUCLEOTIDE SEQUENCE [LARGE SCALE GENOMIC DNA]</scope>
    <source>
        <strain evidence="9 10">T-3040</strain>
    </source>
</reference>
<dbReference type="AlphaFoldDB" id="A0A2R5EXJ4"/>
<gene>
    <name evidence="9" type="ORF">PAT3040_02641</name>
</gene>
<evidence type="ECO:0000256" key="5">
    <source>
        <dbReference type="ARBA" id="ARBA00022989"/>
    </source>
</evidence>
<keyword evidence="3" id="KW-1003">Cell membrane</keyword>
<sequence>MLRYMFYDYVGYGEPLFIGLENFRRVMRDGLFWESVGNTFIYAGGKLVITLPISLLLAVILNGKLRGGNLLRGIYFMPTIISTAVISVVFYTIFNSYNGMVNTALMKLNLVSQPVDWLGTKYAMFTLILVAVWGAVGNYMLLFLAGLQGIPQDLYESASIDGANAGRKFWNITLPMLAPVAQLVIMLAIIASLKGYESIMLITEGGPIGKTEVMYLYLYKLLFPVATGMPVEQQLGYGSAVGFVTAVIVGAITGLYFLLSRKMNKMY</sequence>
<dbReference type="Gene3D" id="1.10.3720.10">
    <property type="entry name" value="MetI-like"/>
    <property type="match status" value="1"/>
</dbReference>
<dbReference type="Proteomes" id="UP000245202">
    <property type="component" value="Unassembled WGS sequence"/>
</dbReference>
<dbReference type="GO" id="GO:0005886">
    <property type="term" value="C:plasma membrane"/>
    <property type="evidence" value="ECO:0007669"/>
    <property type="project" value="UniProtKB-SubCell"/>
</dbReference>